<keyword evidence="1" id="KW-0175">Coiled coil</keyword>
<proteinExistence type="predicted"/>
<feature type="coiled-coil region" evidence="1">
    <location>
        <begin position="23"/>
        <end position="50"/>
    </location>
</feature>
<gene>
    <name evidence="2" type="ORF">Bca52824_003699</name>
</gene>
<evidence type="ECO:0000313" key="2">
    <source>
        <dbReference type="EMBL" id="KAG2332519.1"/>
    </source>
</evidence>
<keyword evidence="3" id="KW-1185">Reference proteome</keyword>
<evidence type="ECO:0000313" key="3">
    <source>
        <dbReference type="Proteomes" id="UP000886595"/>
    </source>
</evidence>
<accession>A0A8X7WK89</accession>
<name>A0A8X7WK89_BRACI</name>
<evidence type="ECO:0000256" key="1">
    <source>
        <dbReference type="SAM" id="Coils"/>
    </source>
</evidence>
<organism evidence="2 3">
    <name type="scientific">Brassica carinata</name>
    <name type="common">Ethiopian mustard</name>
    <name type="synonym">Abyssinian cabbage</name>
    <dbReference type="NCBI Taxonomy" id="52824"/>
    <lineage>
        <taxon>Eukaryota</taxon>
        <taxon>Viridiplantae</taxon>
        <taxon>Streptophyta</taxon>
        <taxon>Embryophyta</taxon>
        <taxon>Tracheophyta</taxon>
        <taxon>Spermatophyta</taxon>
        <taxon>Magnoliopsida</taxon>
        <taxon>eudicotyledons</taxon>
        <taxon>Gunneridae</taxon>
        <taxon>Pentapetalae</taxon>
        <taxon>rosids</taxon>
        <taxon>malvids</taxon>
        <taxon>Brassicales</taxon>
        <taxon>Brassicaceae</taxon>
        <taxon>Brassiceae</taxon>
        <taxon>Brassica</taxon>
    </lineage>
</organism>
<sequence>MRFEDSAVKLKSSRNRRERGLEIVKAMAAIEDTREKIKTAKIRLVAARKMKEAARAAEAVASRD</sequence>
<protein>
    <submittedName>
        <fullName evidence="2">Uncharacterized protein</fullName>
    </submittedName>
</protein>
<comment type="caution">
    <text evidence="2">The sequence shown here is derived from an EMBL/GenBank/DDBJ whole genome shotgun (WGS) entry which is preliminary data.</text>
</comment>
<dbReference type="Proteomes" id="UP000886595">
    <property type="component" value="Unassembled WGS sequence"/>
</dbReference>
<dbReference type="AlphaFoldDB" id="A0A8X7WK89"/>
<reference evidence="2 3" key="1">
    <citation type="submission" date="2020-02" db="EMBL/GenBank/DDBJ databases">
        <authorList>
            <person name="Ma Q."/>
            <person name="Huang Y."/>
            <person name="Song X."/>
            <person name="Pei D."/>
        </authorList>
    </citation>
    <scope>NUCLEOTIDE SEQUENCE [LARGE SCALE GENOMIC DNA]</scope>
    <source>
        <strain evidence="2">Sxm20200214</strain>
        <tissue evidence="2">Leaf</tissue>
    </source>
</reference>
<dbReference type="EMBL" id="JAAMPC010000001">
    <property type="protein sequence ID" value="KAG2332519.1"/>
    <property type="molecule type" value="Genomic_DNA"/>
</dbReference>